<dbReference type="GO" id="GO:0004048">
    <property type="term" value="F:anthranilate phosphoribosyltransferase activity"/>
    <property type="evidence" value="ECO:0007669"/>
    <property type="project" value="UniProtKB-UniRule"/>
</dbReference>
<evidence type="ECO:0000259" key="10">
    <source>
        <dbReference type="Pfam" id="PF00591"/>
    </source>
</evidence>
<feature type="binding site" evidence="9">
    <location>
        <position position="89"/>
    </location>
    <ligand>
        <name>5-phospho-alpha-D-ribose 1-diphosphate</name>
        <dbReference type="ChEBI" id="CHEBI:58017"/>
    </ligand>
</feature>
<comment type="pathway">
    <text evidence="1 9">Amino-acid biosynthesis; L-tryptophan biosynthesis; L-tryptophan from chorismate: step 2/5.</text>
</comment>
<dbReference type="Pfam" id="PF02885">
    <property type="entry name" value="Glycos_trans_3N"/>
    <property type="match status" value="1"/>
</dbReference>
<dbReference type="InterPro" id="IPR017459">
    <property type="entry name" value="Glycosyl_Trfase_fam3_N_dom"/>
</dbReference>
<evidence type="ECO:0000313" key="13">
    <source>
        <dbReference type="Proteomes" id="UP000245168"/>
    </source>
</evidence>
<feature type="binding site" evidence="9">
    <location>
        <begin position="91"/>
        <end position="94"/>
    </location>
    <ligand>
        <name>5-phospho-alpha-D-ribose 1-diphosphate</name>
        <dbReference type="ChEBI" id="CHEBI:58017"/>
    </ligand>
</feature>
<comment type="caution">
    <text evidence="9">Lacks conserved residue(s) required for the propagation of feature annotation.</text>
</comment>
<evidence type="ECO:0000259" key="11">
    <source>
        <dbReference type="Pfam" id="PF02885"/>
    </source>
</evidence>
<dbReference type="GO" id="GO:0005829">
    <property type="term" value="C:cytosol"/>
    <property type="evidence" value="ECO:0007669"/>
    <property type="project" value="TreeGrafter"/>
</dbReference>
<feature type="binding site" evidence="9">
    <location>
        <position position="121"/>
    </location>
    <ligand>
        <name>5-phospho-alpha-D-ribose 1-diphosphate</name>
        <dbReference type="ChEBI" id="CHEBI:58017"/>
    </ligand>
</feature>
<accession>A0A2U2BTC4</accession>
<dbReference type="Proteomes" id="UP000245168">
    <property type="component" value="Unassembled WGS sequence"/>
</dbReference>
<keyword evidence="13" id="KW-1185">Reference proteome</keyword>
<evidence type="ECO:0000256" key="1">
    <source>
        <dbReference type="ARBA" id="ARBA00004907"/>
    </source>
</evidence>
<evidence type="ECO:0000256" key="5">
    <source>
        <dbReference type="ARBA" id="ARBA00022822"/>
    </source>
</evidence>
<keyword evidence="4 9" id="KW-0808">Transferase</keyword>
<organism evidence="12 13">
    <name type="scientific">Marinicauda salina</name>
    <dbReference type="NCBI Taxonomy" id="2135793"/>
    <lineage>
        <taxon>Bacteria</taxon>
        <taxon>Pseudomonadati</taxon>
        <taxon>Pseudomonadota</taxon>
        <taxon>Alphaproteobacteria</taxon>
        <taxon>Maricaulales</taxon>
        <taxon>Maricaulaceae</taxon>
        <taxon>Marinicauda</taxon>
    </lineage>
</organism>
<evidence type="ECO:0000256" key="9">
    <source>
        <dbReference type="HAMAP-Rule" id="MF_00211"/>
    </source>
</evidence>
<evidence type="ECO:0000313" key="12">
    <source>
        <dbReference type="EMBL" id="PWE17230.1"/>
    </source>
</evidence>
<comment type="subunit">
    <text evidence="9">Homodimer.</text>
</comment>
<dbReference type="FunFam" id="3.40.1030.10:FF:000002">
    <property type="entry name" value="Anthranilate phosphoribosyltransferase"/>
    <property type="match status" value="1"/>
</dbReference>
<feature type="binding site" evidence="9">
    <location>
        <position position="227"/>
    </location>
    <ligand>
        <name>Mg(2+)</name>
        <dbReference type="ChEBI" id="CHEBI:18420"/>
        <label>2</label>
    </ligand>
</feature>
<comment type="catalytic activity">
    <reaction evidence="7 9">
        <text>N-(5-phospho-beta-D-ribosyl)anthranilate + diphosphate = 5-phospho-alpha-D-ribose 1-diphosphate + anthranilate</text>
        <dbReference type="Rhea" id="RHEA:11768"/>
        <dbReference type="ChEBI" id="CHEBI:16567"/>
        <dbReference type="ChEBI" id="CHEBI:18277"/>
        <dbReference type="ChEBI" id="CHEBI:33019"/>
        <dbReference type="ChEBI" id="CHEBI:58017"/>
        <dbReference type="EC" id="2.4.2.18"/>
    </reaction>
</comment>
<sequence length="341" mass="34631">MSEMSPAIRALAAGRLPDADTLRAAFDALMEGEADPVEIGGFLTGLAALGETPEALAVGARAMRARMTPVAAPDGAIDTCGTGGDARGTWNVSTAAALVAAGAGAVVAKHGNKAASSKSGSAEILETAGVNLFAPTTAVEQALAEAGIGFLFAQAHHGAVRHVGPARRTLGVRTIFNLLGPLSNPAGAKRQLLGVFDPRWLEPMAEALRDLGAERAWMVHGADGLDELTTTGESAVAELAHDGTIRRFTVTPEDAGLPRADLADLKGGDPETNARALFALLDGAPGAYRDIVLLNAAAALVLADRAGTLKEGAELAAAAIDDGRARAALDALARITTEASE</sequence>
<evidence type="ECO:0000256" key="2">
    <source>
        <dbReference type="ARBA" id="ARBA00022605"/>
    </source>
</evidence>
<dbReference type="Pfam" id="PF00591">
    <property type="entry name" value="Glycos_transf_3"/>
    <property type="match status" value="1"/>
</dbReference>
<dbReference type="Gene3D" id="3.40.1030.10">
    <property type="entry name" value="Nucleoside phosphorylase/phosphoribosyltransferase catalytic domain"/>
    <property type="match status" value="1"/>
</dbReference>
<keyword evidence="2 9" id="KW-0028">Amino-acid biosynthesis</keyword>
<evidence type="ECO:0000256" key="3">
    <source>
        <dbReference type="ARBA" id="ARBA00022676"/>
    </source>
</evidence>
<dbReference type="InterPro" id="IPR005940">
    <property type="entry name" value="Anthranilate_Pribosyl_Tfrase"/>
</dbReference>
<keyword evidence="5 9" id="KW-0822">Tryptophan biosynthesis</keyword>
<evidence type="ECO:0000256" key="7">
    <source>
        <dbReference type="ARBA" id="ARBA00052328"/>
    </source>
</evidence>
<comment type="similarity">
    <text evidence="8">In the C-terminal section; belongs to the anthranilate phosphoribosyltransferase family.</text>
</comment>
<proteinExistence type="inferred from homology"/>
<protein>
    <recommendedName>
        <fullName evidence="9">Anthranilate phosphoribosyltransferase</fullName>
        <ecNumber evidence="9">2.4.2.18</ecNumber>
    </recommendedName>
</protein>
<dbReference type="EMBL" id="QEXV01000003">
    <property type="protein sequence ID" value="PWE17230.1"/>
    <property type="molecule type" value="Genomic_DNA"/>
</dbReference>
<feature type="binding site" evidence="9">
    <location>
        <position position="93"/>
    </location>
    <ligand>
        <name>Mg(2+)</name>
        <dbReference type="ChEBI" id="CHEBI:18420"/>
        <label>1</label>
    </ligand>
</feature>
<dbReference type="OrthoDB" id="9806430at2"/>
<keyword evidence="6 9" id="KW-0057">Aromatic amino acid biosynthesis</keyword>
<keyword evidence="9" id="KW-0479">Metal-binding</keyword>
<feature type="binding site" evidence="9">
    <location>
        <position position="81"/>
    </location>
    <ligand>
        <name>anthranilate</name>
        <dbReference type="ChEBI" id="CHEBI:16567"/>
        <label>1</label>
    </ligand>
</feature>
<reference evidence="13" key="1">
    <citation type="submission" date="2018-05" db="EMBL/GenBank/DDBJ databases">
        <authorList>
            <person name="Liu B.-T."/>
        </authorList>
    </citation>
    <scope>NUCLEOTIDE SEQUENCE [LARGE SCALE GENOMIC DNA]</scope>
    <source>
        <strain evidence="13">WD6-1</strain>
    </source>
</reference>
<feature type="domain" description="Glycosyl transferase family 3" evidence="10">
    <location>
        <begin position="76"/>
        <end position="325"/>
    </location>
</feature>
<dbReference type="PANTHER" id="PTHR43285:SF2">
    <property type="entry name" value="ANTHRANILATE PHOSPHORIBOSYLTRANSFERASE"/>
    <property type="match status" value="1"/>
</dbReference>
<dbReference type="SUPFAM" id="SSF52418">
    <property type="entry name" value="Nucleoside phosphorylase/phosphoribosyltransferase catalytic domain"/>
    <property type="match status" value="1"/>
</dbReference>
<dbReference type="GO" id="GO:0000287">
    <property type="term" value="F:magnesium ion binding"/>
    <property type="evidence" value="ECO:0007669"/>
    <property type="project" value="UniProtKB-UniRule"/>
</dbReference>
<comment type="similarity">
    <text evidence="9">Belongs to the anthranilate phosphoribosyltransferase family.</text>
</comment>
<dbReference type="AlphaFoldDB" id="A0A2U2BTC4"/>
<comment type="function">
    <text evidence="9">Catalyzes the transfer of the phosphoribosyl group of 5-phosphorylribose-1-pyrophosphate (PRPP) to anthranilate to yield N-(5'-phosphoribosyl)-anthranilate (PRA).</text>
</comment>
<feature type="binding site" evidence="9">
    <location>
        <begin position="84"/>
        <end position="85"/>
    </location>
    <ligand>
        <name>5-phospho-alpha-D-ribose 1-diphosphate</name>
        <dbReference type="ChEBI" id="CHEBI:58017"/>
    </ligand>
</feature>
<dbReference type="SUPFAM" id="SSF47648">
    <property type="entry name" value="Nucleoside phosphorylase/phosphoribosyltransferase N-terminal domain"/>
    <property type="match status" value="1"/>
</dbReference>
<evidence type="ECO:0000256" key="4">
    <source>
        <dbReference type="ARBA" id="ARBA00022679"/>
    </source>
</evidence>
<feature type="binding site" evidence="9">
    <location>
        <position position="81"/>
    </location>
    <ligand>
        <name>5-phospho-alpha-D-ribose 1-diphosphate</name>
        <dbReference type="ChEBI" id="CHEBI:58017"/>
    </ligand>
</feature>
<comment type="caution">
    <text evidence="12">The sequence shown here is derived from an EMBL/GenBank/DDBJ whole genome shotgun (WGS) entry which is preliminary data.</text>
</comment>
<comment type="cofactor">
    <cofactor evidence="9">
        <name>Mg(2+)</name>
        <dbReference type="ChEBI" id="CHEBI:18420"/>
    </cofactor>
    <text evidence="9">Binds 2 magnesium ions per monomer.</text>
</comment>
<feature type="binding site" evidence="9">
    <location>
        <position position="112"/>
    </location>
    <ligand>
        <name>anthranilate</name>
        <dbReference type="ChEBI" id="CHEBI:16567"/>
        <label>1</label>
    </ligand>
</feature>
<evidence type="ECO:0000256" key="6">
    <source>
        <dbReference type="ARBA" id="ARBA00023141"/>
    </source>
</evidence>
<dbReference type="InterPro" id="IPR036320">
    <property type="entry name" value="Glycosyl_Trfase_fam3_N_dom_sf"/>
</dbReference>
<dbReference type="NCBIfam" id="TIGR01245">
    <property type="entry name" value="trpD"/>
    <property type="match status" value="1"/>
</dbReference>
<keyword evidence="3 9" id="KW-0328">Glycosyltransferase</keyword>
<dbReference type="InterPro" id="IPR035902">
    <property type="entry name" value="Nuc_phospho_transferase"/>
</dbReference>
<feature type="binding site" evidence="9">
    <location>
        <position position="227"/>
    </location>
    <ligand>
        <name>Mg(2+)</name>
        <dbReference type="ChEBI" id="CHEBI:18420"/>
        <label>1</label>
    </ligand>
</feature>
<dbReference type="HAMAP" id="MF_00211">
    <property type="entry name" value="TrpD"/>
    <property type="match status" value="1"/>
</dbReference>
<gene>
    <name evidence="9 12" type="primary">trpD</name>
    <name evidence="12" type="ORF">DDZ18_05925</name>
</gene>
<dbReference type="Gene3D" id="1.20.970.10">
    <property type="entry name" value="Transferase, Pyrimidine Nucleoside Phosphorylase, Chain C"/>
    <property type="match status" value="1"/>
</dbReference>
<dbReference type="PANTHER" id="PTHR43285">
    <property type="entry name" value="ANTHRANILATE PHOSPHORIBOSYLTRANSFERASE"/>
    <property type="match status" value="1"/>
</dbReference>
<dbReference type="GO" id="GO:0000162">
    <property type="term" value="P:L-tryptophan biosynthetic process"/>
    <property type="evidence" value="ECO:0007669"/>
    <property type="project" value="UniProtKB-UniRule"/>
</dbReference>
<evidence type="ECO:0000256" key="8">
    <source>
        <dbReference type="ARBA" id="ARBA00061188"/>
    </source>
</evidence>
<feature type="binding site" evidence="9">
    <location>
        <position position="226"/>
    </location>
    <ligand>
        <name>Mg(2+)</name>
        <dbReference type="ChEBI" id="CHEBI:18420"/>
        <label>2</label>
    </ligand>
</feature>
<keyword evidence="9" id="KW-0460">Magnesium</keyword>
<feature type="binding site" evidence="9">
    <location>
        <begin position="109"/>
        <end position="117"/>
    </location>
    <ligand>
        <name>5-phospho-alpha-D-ribose 1-diphosphate</name>
        <dbReference type="ChEBI" id="CHEBI:58017"/>
    </ligand>
</feature>
<feature type="domain" description="Glycosyl transferase family 3 N-terminal" evidence="11">
    <location>
        <begin position="6"/>
        <end position="66"/>
    </location>
</feature>
<name>A0A2U2BTC4_9PROT</name>
<feature type="binding site" evidence="9">
    <location>
        <position position="167"/>
    </location>
    <ligand>
        <name>anthranilate</name>
        <dbReference type="ChEBI" id="CHEBI:16567"/>
        <label>2</label>
    </ligand>
</feature>
<dbReference type="UniPathway" id="UPA00035">
    <property type="reaction ID" value="UER00041"/>
</dbReference>
<dbReference type="RefSeq" id="WP_109252461.1">
    <property type="nucleotide sequence ID" value="NZ_QEXV01000003.1"/>
</dbReference>
<dbReference type="EC" id="2.4.2.18" evidence="9"/>
<dbReference type="InterPro" id="IPR000312">
    <property type="entry name" value="Glycosyl_Trfase_fam3"/>
</dbReference>